<gene>
    <name evidence="1" type="ORF">CUU66_01125</name>
</gene>
<dbReference type="GO" id="GO:0016740">
    <property type="term" value="F:transferase activity"/>
    <property type="evidence" value="ECO:0007669"/>
    <property type="project" value="UniProtKB-KW"/>
</dbReference>
<evidence type="ECO:0000313" key="1">
    <source>
        <dbReference type="EMBL" id="PLT31794.1"/>
    </source>
</evidence>
<reference evidence="1 2" key="1">
    <citation type="submission" date="2017-11" db="EMBL/GenBank/DDBJ databases">
        <title>Comparitive Functional Genomics of Dry Heat Resistant strains isolated from the Viking Spacecraft.</title>
        <authorList>
            <person name="Seuylemezian A."/>
            <person name="Cooper K."/>
            <person name="Vaishampayan P."/>
        </authorList>
    </citation>
    <scope>NUCLEOTIDE SEQUENCE [LARGE SCALE GENOMIC DNA]</scope>
    <source>
        <strain evidence="1 2">V1-29</strain>
    </source>
</reference>
<accession>A0A2N5MBR2</accession>
<proteinExistence type="predicted"/>
<dbReference type="EMBL" id="PGUY01000002">
    <property type="protein sequence ID" value="PLT31794.1"/>
    <property type="molecule type" value="Genomic_DNA"/>
</dbReference>
<keyword evidence="2" id="KW-1185">Reference proteome</keyword>
<name>A0A2N5MBR2_9BACI</name>
<dbReference type="AlphaFoldDB" id="A0A2N5MBR2"/>
<dbReference type="RefSeq" id="WP_101639842.1">
    <property type="nucleotide sequence ID" value="NZ_PGUY01000002.1"/>
</dbReference>
<evidence type="ECO:0000313" key="2">
    <source>
        <dbReference type="Proteomes" id="UP000234748"/>
    </source>
</evidence>
<comment type="caution">
    <text evidence="1">The sequence shown here is derived from an EMBL/GenBank/DDBJ whole genome shotgun (WGS) entry which is preliminary data.</text>
</comment>
<protein>
    <submittedName>
        <fullName evidence="1">Glycosyl transferase</fullName>
    </submittedName>
</protein>
<dbReference type="Pfam" id="PF14305">
    <property type="entry name" value="ATPgrasp_TupA"/>
    <property type="match status" value="1"/>
</dbReference>
<sequence length="303" mass="36336">MYNKLKSLIRKYRISTHVIAVYQLVKSHILFLIVRDEKTVKFQYRKMMGRELDLKNPITFNEKIQWLKLNDRNPDYSNLVDKLEVRSYVKNKIGEQYLNKLYRVFNNVDEISIDKLPGKFVLKTTHDSGGIIVCKNKNEVNWATELLKFRLRLKQNYYFLSREYHYKNVKPKVICEELLEDNKYGDLLDFKIFCFNGKPSYIQVDIDRFTNHKRNFYDINWNLMEFKMVYENSNKVIEKPENLVEMLSCAEKLSENIIFCRVDFFEVNQKIIFGEITFFPEAGYGKITPEEYEINLGELIKLK</sequence>
<dbReference type="OrthoDB" id="9791827at2"/>
<dbReference type="Proteomes" id="UP000234748">
    <property type="component" value="Unassembled WGS sequence"/>
</dbReference>
<keyword evidence="1" id="KW-0808">Transferase</keyword>
<dbReference type="InterPro" id="IPR029465">
    <property type="entry name" value="ATPgrasp_TupA"/>
</dbReference>
<organism evidence="1 2">
    <name type="scientific">Peribacillus deserti</name>
    <dbReference type="NCBI Taxonomy" id="673318"/>
    <lineage>
        <taxon>Bacteria</taxon>
        <taxon>Bacillati</taxon>
        <taxon>Bacillota</taxon>
        <taxon>Bacilli</taxon>
        <taxon>Bacillales</taxon>
        <taxon>Bacillaceae</taxon>
        <taxon>Peribacillus</taxon>
    </lineage>
</organism>